<comment type="caution">
    <text evidence="3">The sequence shown here is derived from an EMBL/GenBank/DDBJ whole genome shotgun (WGS) entry which is preliminary data.</text>
</comment>
<feature type="signal peptide" evidence="2">
    <location>
        <begin position="1"/>
        <end position="27"/>
    </location>
</feature>
<evidence type="ECO:0000256" key="1">
    <source>
        <dbReference type="SAM" id="Phobius"/>
    </source>
</evidence>
<feature type="chain" id="PRO_5031489794" evidence="2">
    <location>
        <begin position="28"/>
        <end position="321"/>
    </location>
</feature>
<gene>
    <name evidence="3" type="ORF">HNQ82_001330</name>
</gene>
<dbReference type="EMBL" id="JACHES010000004">
    <property type="protein sequence ID" value="MBB6176516.1"/>
    <property type="molecule type" value="Genomic_DNA"/>
</dbReference>
<feature type="transmembrane region" description="Helical" evidence="1">
    <location>
        <begin position="263"/>
        <end position="287"/>
    </location>
</feature>
<protein>
    <submittedName>
        <fullName evidence="3">Uncharacterized protein</fullName>
    </submittedName>
</protein>
<proteinExistence type="predicted"/>
<accession>A0A7W9YST7</accession>
<dbReference type="RefSeq" id="WP_183248178.1">
    <property type="nucleotide sequence ID" value="NZ_JACHES010000004.1"/>
</dbReference>
<reference evidence="3 4" key="1">
    <citation type="submission" date="2020-08" db="EMBL/GenBank/DDBJ databases">
        <title>Genomic Encyclopedia of Type Strains, Phase IV (KMG-IV): sequencing the most valuable type-strain genomes for metagenomic binning, comparative biology and taxonomic classification.</title>
        <authorList>
            <person name="Goeker M."/>
        </authorList>
    </citation>
    <scope>NUCLEOTIDE SEQUENCE [LARGE SCALE GENOMIC DNA]</scope>
    <source>
        <strain evidence="3 4">DSM 23211</strain>
    </source>
</reference>
<sequence length="321" mass="35764">MAVIRKQIILFFCFVLCFASISPKVLAKEKHSNRELFYTSVMPVYSMENGTKIGQKSFETSVKIENKTNDTEEVIVSTKIITEDFQLGEVREEYSTQTYTFKKNKLVRINNKDIELEDEYTFILSEEDFKKIKPIAQKFKQGILTYDKYIEEIKKLSLDINKYNNQQLFHEQNSITSTSSGGLSWVTYYYKSSRGGYWLRAAKMKGYWEGGLNAFMLDSSAVISGTTISKHNYLQGSQGGLVSSFMTRADAISSARSTLLIEAAALMGALGVAVLTVSTIFGALTAAGSASIIAANMISVSNSAHADIERAYELATVIKSQ</sequence>
<keyword evidence="2" id="KW-0732">Signal</keyword>
<organism evidence="3 4">
    <name type="scientific">Anoxybacillus tengchongensis</name>
    <dbReference type="NCBI Taxonomy" id="576944"/>
    <lineage>
        <taxon>Bacteria</taxon>
        <taxon>Bacillati</taxon>
        <taxon>Bacillota</taxon>
        <taxon>Bacilli</taxon>
        <taxon>Bacillales</taxon>
        <taxon>Anoxybacillaceae</taxon>
        <taxon>Anoxybacillus</taxon>
    </lineage>
</organism>
<keyword evidence="4" id="KW-1185">Reference proteome</keyword>
<dbReference type="Proteomes" id="UP000523528">
    <property type="component" value="Unassembled WGS sequence"/>
</dbReference>
<name>A0A7W9YST7_9BACL</name>
<dbReference type="AlphaFoldDB" id="A0A7W9YST7"/>
<evidence type="ECO:0000313" key="4">
    <source>
        <dbReference type="Proteomes" id="UP000523528"/>
    </source>
</evidence>
<keyword evidence="1" id="KW-0472">Membrane</keyword>
<keyword evidence="1" id="KW-0812">Transmembrane</keyword>
<evidence type="ECO:0000313" key="3">
    <source>
        <dbReference type="EMBL" id="MBB6176516.1"/>
    </source>
</evidence>
<evidence type="ECO:0000256" key="2">
    <source>
        <dbReference type="SAM" id="SignalP"/>
    </source>
</evidence>
<keyword evidence="1" id="KW-1133">Transmembrane helix</keyword>